<dbReference type="SUPFAM" id="SSF54637">
    <property type="entry name" value="Thioesterase/thiol ester dehydrase-isomerase"/>
    <property type="match status" value="1"/>
</dbReference>
<gene>
    <name evidence="2" type="ORF">GTW51_02910</name>
</gene>
<comment type="caution">
    <text evidence="2">The sequence shown here is derived from an EMBL/GenBank/DDBJ whole genome shotgun (WGS) entry which is preliminary data.</text>
</comment>
<dbReference type="AlphaFoldDB" id="A0A6L9MCU0"/>
<name>A0A6L9MCU0_9HYPH</name>
<dbReference type="PANTHER" id="PTHR43664:SF1">
    <property type="entry name" value="BETA-METHYLMALYL-COA DEHYDRATASE"/>
    <property type="match status" value="1"/>
</dbReference>
<evidence type="ECO:0000313" key="3">
    <source>
        <dbReference type="Proteomes" id="UP000476332"/>
    </source>
</evidence>
<accession>A0A6L9MCU0</accession>
<dbReference type="Pfam" id="PF01575">
    <property type="entry name" value="MaoC_dehydratas"/>
    <property type="match status" value="1"/>
</dbReference>
<evidence type="ECO:0000313" key="2">
    <source>
        <dbReference type="EMBL" id="NDV85644.1"/>
    </source>
</evidence>
<dbReference type="RefSeq" id="WP_163042354.1">
    <property type="nucleotide sequence ID" value="NZ_JAAAMJ010000001.1"/>
</dbReference>
<proteinExistence type="predicted"/>
<dbReference type="InterPro" id="IPR052342">
    <property type="entry name" value="MCH/BMMD"/>
</dbReference>
<dbReference type="PANTHER" id="PTHR43664">
    <property type="entry name" value="MONOAMINE OXIDASE-RELATED"/>
    <property type="match status" value="1"/>
</dbReference>
<dbReference type="CDD" id="cd03454">
    <property type="entry name" value="YdeM"/>
    <property type="match status" value="1"/>
</dbReference>
<reference evidence="2 3" key="1">
    <citation type="submission" date="2020-01" db="EMBL/GenBank/DDBJ databases">
        <title>Genomes of bacteria type strains.</title>
        <authorList>
            <person name="Chen J."/>
            <person name="Zhu S."/>
            <person name="Chen J."/>
        </authorList>
    </citation>
    <scope>NUCLEOTIDE SEQUENCE [LARGE SCALE GENOMIC DNA]</scope>
    <source>
        <strain evidence="2 3">KCTC 52919</strain>
    </source>
</reference>
<feature type="domain" description="MaoC-like" evidence="1">
    <location>
        <begin position="21"/>
        <end position="121"/>
    </location>
</feature>
<evidence type="ECO:0000259" key="1">
    <source>
        <dbReference type="Pfam" id="PF01575"/>
    </source>
</evidence>
<keyword evidence="3" id="KW-1185">Reference proteome</keyword>
<protein>
    <submittedName>
        <fullName evidence="2">Dehydratase</fullName>
    </submittedName>
</protein>
<sequence length="156" mass="17089">MSYWDTIVIGERVEIGSHRFEAADIKRFAAKYDPQPFHLDEDAARHSVLGGLCASGWHTTAVWMRLNVDSQTARIRAFVAAGNPVPKAGPSPGLKNLRWLKPVYAGDTVTFSQHVTAKRKSASRPGWGVIEFSCEGVNQSGETVFSFDAAAFYGTD</sequence>
<dbReference type="Proteomes" id="UP000476332">
    <property type="component" value="Unassembled WGS sequence"/>
</dbReference>
<dbReference type="InterPro" id="IPR002539">
    <property type="entry name" value="MaoC-like_dom"/>
</dbReference>
<dbReference type="InterPro" id="IPR029069">
    <property type="entry name" value="HotDog_dom_sf"/>
</dbReference>
<organism evidence="2 3">
    <name type="scientific">Aurantimonas aggregata</name>
    <dbReference type="NCBI Taxonomy" id="2047720"/>
    <lineage>
        <taxon>Bacteria</taxon>
        <taxon>Pseudomonadati</taxon>
        <taxon>Pseudomonadota</taxon>
        <taxon>Alphaproteobacteria</taxon>
        <taxon>Hyphomicrobiales</taxon>
        <taxon>Aurantimonadaceae</taxon>
        <taxon>Aurantimonas</taxon>
    </lineage>
</organism>
<dbReference type="EMBL" id="JAAAMJ010000001">
    <property type="protein sequence ID" value="NDV85644.1"/>
    <property type="molecule type" value="Genomic_DNA"/>
</dbReference>
<dbReference type="Gene3D" id="3.10.129.10">
    <property type="entry name" value="Hotdog Thioesterase"/>
    <property type="match status" value="1"/>
</dbReference>